<dbReference type="GO" id="GO:0000062">
    <property type="term" value="F:fatty-acyl-CoA binding"/>
    <property type="evidence" value="ECO:0007669"/>
    <property type="project" value="InterPro"/>
</dbReference>
<dbReference type="SUPFAM" id="SSF47027">
    <property type="entry name" value="Acyl-CoA binding protein"/>
    <property type="match status" value="1"/>
</dbReference>
<evidence type="ECO:0000259" key="9">
    <source>
        <dbReference type="PROSITE" id="PS51228"/>
    </source>
</evidence>
<organism evidence="11 12">
    <name type="scientific">Canis lupus familiaris</name>
    <name type="common">Dog</name>
    <name type="synonym">Canis familiaris</name>
    <dbReference type="NCBI Taxonomy" id="9615"/>
    <lineage>
        <taxon>Eukaryota</taxon>
        <taxon>Metazoa</taxon>
        <taxon>Chordata</taxon>
        <taxon>Craniata</taxon>
        <taxon>Vertebrata</taxon>
        <taxon>Euteleostomi</taxon>
        <taxon>Mammalia</taxon>
        <taxon>Eutheria</taxon>
        <taxon>Laurasiatheria</taxon>
        <taxon>Carnivora</taxon>
        <taxon>Caniformia</taxon>
        <taxon>Canidae</taxon>
        <taxon>Canis</taxon>
    </lineage>
</organism>
<dbReference type="Pfam" id="PF00887">
    <property type="entry name" value="ACBP"/>
    <property type="match status" value="1"/>
</dbReference>
<evidence type="ECO:0000256" key="1">
    <source>
        <dbReference type="ARBA" id="ARBA00004240"/>
    </source>
</evidence>
<dbReference type="GO" id="GO:0005783">
    <property type="term" value="C:endoplasmic reticulum"/>
    <property type="evidence" value="ECO:0007669"/>
    <property type="project" value="UniProtKB-SubCell"/>
</dbReference>
<sequence length="65" mass="7540">IILILSSWGQASLYTINVEWLGVLDLKGKAKWDAQNELKGTSKEDAMKKHIYEEDDLKKKYKELD</sequence>
<evidence type="ECO:0000256" key="7">
    <source>
        <dbReference type="ARBA" id="ARBA00023278"/>
    </source>
</evidence>
<keyword evidence="3" id="KW-0813">Transport</keyword>
<evidence type="ECO:0000256" key="3">
    <source>
        <dbReference type="ARBA" id="ARBA00022448"/>
    </source>
</evidence>
<dbReference type="InterPro" id="IPR000582">
    <property type="entry name" value="Acyl-CoA-binding_protein"/>
</dbReference>
<evidence type="ECO:0000256" key="8">
    <source>
        <dbReference type="ARBA" id="ARBA00039735"/>
    </source>
</evidence>
<dbReference type="GO" id="GO:0005794">
    <property type="term" value="C:Golgi apparatus"/>
    <property type="evidence" value="ECO:0007669"/>
    <property type="project" value="UniProtKB-SubCell"/>
</dbReference>
<evidence type="ECO:0000256" key="6">
    <source>
        <dbReference type="ARBA" id="ARBA00023121"/>
    </source>
</evidence>
<dbReference type="PANTHER" id="PTHR23310:SF54">
    <property type="entry name" value="ACYL-COA-BINDING PROTEIN"/>
    <property type="match status" value="1"/>
</dbReference>
<evidence type="ECO:0000256" key="4">
    <source>
        <dbReference type="ARBA" id="ARBA00022824"/>
    </source>
</evidence>
<dbReference type="PROSITE" id="PS51228">
    <property type="entry name" value="ACB_2"/>
    <property type="match status" value="1"/>
</dbReference>
<reference evidence="11" key="1">
    <citation type="submission" date="2018-10" db="EMBL/GenBank/DDBJ databases">
        <title>De novo assembly of a Great Dane genome.</title>
        <authorList>
            <person name="Kidd J.M."/>
            <person name="Pendleton A.L."/>
            <person name="Shen F."/>
            <person name="Emery S."/>
        </authorList>
    </citation>
    <scope>NUCLEOTIDE SEQUENCE [LARGE SCALE GENOMIC DNA]</scope>
    <source>
        <strain evidence="11">Great Dane</strain>
    </source>
</reference>
<evidence type="ECO:0000256" key="5">
    <source>
        <dbReference type="ARBA" id="ARBA00023034"/>
    </source>
</evidence>
<keyword evidence="7" id="KW-0379">Hydroxylation</keyword>
<protein>
    <recommendedName>
        <fullName evidence="8">Acyl-CoA-binding protein</fullName>
    </recommendedName>
</protein>
<comment type="subcellular location">
    <subcellularLocation>
        <location evidence="1">Endoplasmic reticulum</location>
    </subcellularLocation>
    <subcellularLocation>
        <location evidence="2">Golgi apparatus</location>
    </subcellularLocation>
</comment>
<dbReference type="InterPro" id="IPR035984">
    <property type="entry name" value="Acyl-CoA-binding_sf"/>
</dbReference>
<name>A0A8C0S5I8_CANLF</name>
<feature type="domain" description="ACB" evidence="9">
    <location>
        <begin position="1"/>
        <end position="63"/>
    </location>
</feature>
<evidence type="ECO:0000313" key="10">
    <source>
        <dbReference type="Ensembl" id="ENSCAFP00030012064.1"/>
    </source>
</evidence>
<dbReference type="Ensembl" id="ENSCAFT00040018545.1">
    <property type="protein sequence ID" value="ENSCAFP00040016090.1"/>
    <property type="gene ID" value="ENSCAFG00040010024.1"/>
</dbReference>
<dbReference type="Proteomes" id="UP000694542">
    <property type="component" value="Chromosome 16"/>
</dbReference>
<evidence type="ECO:0000313" key="12">
    <source>
        <dbReference type="Proteomes" id="UP000694542"/>
    </source>
</evidence>
<reference evidence="10" key="2">
    <citation type="submission" date="2019-03" db="EMBL/GenBank/DDBJ databases">
        <authorList>
            <person name="Warren W.C."/>
            <person name="Johnson G.S."/>
        </authorList>
    </citation>
    <scope>NUCLEOTIDE SEQUENCE [LARGE SCALE GENOMIC DNA]</scope>
    <source>
        <strain evidence="10">Basenji</strain>
    </source>
</reference>
<dbReference type="AlphaFoldDB" id="A0A8C0S5I8"/>
<dbReference type="Gene3D" id="1.20.80.10">
    <property type="match status" value="1"/>
</dbReference>
<keyword evidence="6" id="KW-0446">Lipid-binding</keyword>
<evidence type="ECO:0000256" key="2">
    <source>
        <dbReference type="ARBA" id="ARBA00004555"/>
    </source>
</evidence>
<accession>A0A8C0S5I8</accession>
<dbReference type="Proteomes" id="UP000694429">
    <property type="component" value="Chromosome 16"/>
</dbReference>
<keyword evidence="5" id="KW-0333">Golgi apparatus</keyword>
<dbReference type="PANTHER" id="PTHR23310">
    <property type="entry name" value="ACYL-COA-BINDING PROTEIN, ACBP"/>
    <property type="match status" value="1"/>
</dbReference>
<dbReference type="Ensembl" id="ENSCAFT00030013824.1">
    <property type="protein sequence ID" value="ENSCAFP00030012064.1"/>
    <property type="gene ID" value="ENSCAFG00030007544.1"/>
</dbReference>
<reference evidence="11" key="3">
    <citation type="submission" date="2025-05" db="UniProtKB">
        <authorList>
            <consortium name="Ensembl"/>
        </authorList>
    </citation>
    <scope>IDENTIFICATION</scope>
</reference>
<dbReference type="InterPro" id="IPR014352">
    <property type="entry name" value="FERM/acyl-CoA-bd_prot_sf"/>
</dbReference>
<proteinExistence type="predicted"/>
<dbReference type="PRINTS" id="PR00689">
    <property type="entry name" value="ACOABINDINGP"/>
</dbReference>
<keyword evidence="4" id="KW-0256">Endoplasmic reticulum</keyword>
<evidence type="ECO:0000313" key="11">
    <source>
        <dbReference type="Ensembl" id="ENSCAFP00040016090.1"/>
    </source>
</evidence>